<evidence type="ECO:0000313" key="3">
    <source>
        <dbReference type="Proteomes" id="UP001205601"/>
    </source>
</evidence>
<dbReference type="EMBL" id="JAOCQF010000001">
    <property type="protein sequence ID" value="MCT8328699.1"/>
    <property type="molecule type" value="Genomic_DNA"/>
</dbReference>
<evidence type="ECO:0000313" key="2">
    <source>
        <dbReference type="EMBL" id="MCT8328699.1"/>
    </source>
</evidence>
<reference evidence="3" key="1">
    <citation type="submission" date="2023-07" db="EMBL/GenBank/DDBJ databases">
        <title>Defluviimonas sediminis sp. nov., isolated from mangrove sediment.</title>
        <authorList>
            <person name="Liu L."/>
            <person name="Li J."/>
            <person name="Huang Y."/>
            <person name="Pan J."/>
            <person name="Li M."/>
        </authorList>
    </citation>
    <scope>NUCLEOTIDE SEQUENCE [LARGE SCALE GENOMIC DNA]</scope>
    <source>
        <strain evidence="3">FT324</strain>
    </source>
</reference>
<evidence type="ECO:0000256" key="1">
    <source>
        <dbReference type="SAM" id="SignalP"/>
    </source>
</evidence>
<name>A0ABT2NMB2_9RHOB</name>
<feature type="signal peptide" evidence="1">
    <location>
        <begin position="1"/>
        <end position="20"/>
    </location>
</feature>
<gene>
    <name evidence="2" type="ORF">N5I32_04125</name>
</gene>
<feature type="chain" id="PRO_5045170491" description="Lipoprotein" evidence="1">
    <location>
        <begin position="21"/>
        <end position="206"/>
    </location>
</feature>
<sequence length="206" mass="22468">MTLKSIFIRGAVVASALFLAGCAPSFYTRYDAPVAAEVSRGWRLADVNVTVPDALVVSEKKSIFPNADIVWREDPEGDRKAQVAAIIANAARVAGRDLKGGQPVVIDITLVRFHALTFEAENRLSNAGVHNIEFNAQIRDARTGEVLFGPKFIEAALPAFAGQEMKARRARGETQKSQITAHLVETFRGWFSTGADPRNEFQRLGG</sequence>
<dbReference type="Pfam" id="PF20569">
    <property type="entry name" value="DUF6778"/>
    <property type="match status" value="1"/>
</dbReference>
<dbReference type="RefSeq" id="WP_261494123.1">
    <property type="nucleotide sequence ID" value="NZ_JAOCQF010000001.1"/>
</dbReference>
<comment type="caution">
    <text evidence="2">The sequence shown here is derived from an EMBL/GenBank/DDBJ whole genome shotgun (WGS) entry which is preliminary data.</text>
</comment>
<proteinExistence type="predicted"/>
<keyword evidence="1" id="KW-0732">Signal</keyword>
<dbReference type="Proteomes" id="UP001205601">
    <property type="component" value="Unassembled WGS sequence"/>
</dbReference>
<protein>
    <recommendedName>
        <fullName evidence="4">Lipoprotein</fullName>
    </recommendedName>
</protein>
<evidence type="ECO:0008006" key="4">
    <source>
        <dbReference type="Google" id="ProtNLM"/>
    </source>
</evidence>
<keyword evidence="3" id="KW-1185">Reference proteome</keyword>
<dbReference type="InterPro" id="IPR046705">
    <property type="entry name" value="DUF6778"/>
</dbReference>
<organism evidence="2 3">
    <name type="scientific">Albidovulum sediminis</name>
    <dbReference type="NCBI Taxonomy" id="3066345"/>
    <lineage>
        <taxon>Bacteria</taxon>
        <taxon>Pseudomonadati</taxon>
        <taxon>Pseudomonadota</taxon>
        <taxon>Alphaproteobacteria</taxon>
        <taxon>Rhodobacterales</taxon>
        <taxon>Paracoccaceae</taxon>
        <taxon>Albidovulum</taxon>
    </lineage>
</organism>
<accession>A0ABT2NMB2</accession>
<dbReference type="PROSITE" id="PS51257">
    <property type="entry name" value="PROKAR_LIPOPROTEIN"/>
    <property type="match status" value="1"/>
</dbReference>